<protein>
    <submittedName>
        <fullName evidence="1">Uncharacterized protein</fullName>
    </submittedName>
</protein>
<dbReference type="EMBL" id="ATDP01000063">
    <property type="protein sequence ID" value="EQB17902.1"/>
    <property type="molecule type" value="Genomic_DNA"/>
</dbReference>
<proteinExistence type="predicted"/>
<evidence type="ECO:0000313" key="1">
    <source>
        <dbReference type="EMBL" id="EQB17902.1"/>
    </source>
</evidence>
<organism evidence="1 2">
    <name type="scientific">Sphingobium lactosutens DS20</name>
    <dbReference type="NCBI Taxonomy" id="1331060"/>
    <lineage>
        <taxon>Bacteria</taxon>
        <taxon>Pseudomonadati</taxon>
        <taxon>Pseudomonadota</taxon>
        <taxon>Alphaproteobacteria</taxon>
        <taxon>Sphingomonadales</taxon>
        <taxon>Sphingomonadaceae</taxon>
        <taxon>Sphingobium</taxon>
    </lineage>
</organism>
<dbReference type="AlphaFoldDB" id="T0HXW2"/>
<accession>T0HXW2</accession>
<gene>
    <name evidence="1" type="ORF">RLDS_03520</name>
</gene>
<sequence length="79" mass="8314">MRAAKDFADQILGGGHLLGPCALRRDHQAIGPQNLDIALAQQQGLDPAGSCHAHGILGMPGGDEIIAAHQLWRSRKIGT</sequence>
<reference evidence="1 2" key="1">
    <citation type="journal article" date="2013" name="Genome Announc.">
        <title>Draft Genome Sequence of Sphingobium lactosutens Strain DS20T, Isolated from a Hexachlorocyclohexane Dumpsite.</title>
        <authorList>
            <person name="Kumar R."/>
            <person name="Dwivedi V."/>
            <person name="Negi V."/>
            <person name="Khurana J.P."/>
            <person name="Lal R."/>
        </authorList>
    </citation>
    <scope>NUCLEOTIDE SEQUENCE [LARGE SCALE GENOMIC DNA]</scope>
    <source>
        <strain evidence="1 2">DS20</strain>
    </source>
</reference>
<dbReference type="Proteomes" id="UP000015531">
    <property type="component" value="Unassembled WGS sequence"/>
</dbReference>
<comment type="caution">
    <text evidence="1">The sequence shown here is derived from an EMBL/GenBank/DDBJ whole genome shotgun (WGS) entry which is preliminary data.</text>
</comment>
<name>T0HXW2_9SPHN</name>
<evidence type="ECO:0000313" key="2">
    <source>
        <dbReference type="Proteomes" id="UP000015531"/>
    </source>
</evidence>
<keyword evidence="2" id="KW-1185">Reference proteome</keyword>